<reference evidence="3" key="1">
    <citation type="submission" date="2018-12" db="EMBL/GenBank/DDBJ databases">
        <title>Tengunoibacter tsumagoiensis gen. nov., sp. nov., Dictyobacter kobayashii sp. nov., D. alpinus sp. nov., and D. joshuensis sp. nov. and description of Dictyobacteraceae fam. nov. within the order Ktedonobacterales isolated from Tengu-no-mugimeshi.</title>
        <authorList>
            <person name="Wang C.M."/>
            <person name="Zheng Y."/>
            <person name="Sakai Y."/>
            <person name="Toyoda A."/>
            <person name="Minakuchi Y."/>
            <person name="Abe K."/>
            <person name="Yokota A."/>
            <person name="Yabe S."/>
        </authorList>
    </citation>
    <scope>NUCLEOTIDE SEQUENCE [LARGE SCALE GENOMIC DNA]</scope>
    <source>
        <strain evidence="3">Uno16</strain>
    </source>
</reference>
<gene>
    <name evidence="2" type="ORF">KDA_23810</name>
</gene>
<keyword evidence="2" id="KW-0808">Transferase</keyword>
<keyword evidence="2" id="KW-0418">Kinase</keyword>
<dbReference type="SUPFAM" id="SSF53067">
    <property type="entry name" value="Actin-like ATPase domain"/>
    <property type="match status" value="2"/>
</dbReference>
<dbReference type="PANTHER" id="PTHR43190">
    <property type="entry name" value="N-ACETYL-D-GLUCOSAMINE KINASE"/>
    <property type="match status" value="1"/>
</dbReference>
<feature type="domain" description="ATPase BadF/BadG/BcrA/BcrD type" evidence="1">
    <location>
        <begin position="11"/>
        <end position="268"/>
    </location>
</feature>
<dbReference type="InterPro" id="IPR052519">
    <property type="entry name" value="Euk-type_GlcNAc_Kinase"/>
</dbReference>
<dbReference type="RefSeq" id="WP_126627307.1">
    <property type="nucleotide sequence ID" value="NZ_BIFT01000001.1"/>
</dbReference>
<protein>
    <submittedName>
        <fullName evidence="2">N-acetylglucosamine kinase</fullName>
    </submittedName>
</protein>
<dbReference type="Proteomes" id="UP000287171">
    <property type="component" value="Unassembled WGS sequence"/>
</dbReference>
<keyword evidence="3" id="KW-1185">Reference proteome</keyword>
<organism evidence="2 3">
    <name type="scientific">Dictyobacter alpinus</name>
    <dbReference type="NCBI Taxonomy" id="2014873"/>
    <lineage>
        <taxon>Bacteria</taxon>
        <taxon>Bacillati</taxon>
        <taxon>Chloroflexota</taxon>
        <taxon>Ktedonobacteria</taxon>
        <taxon>Ktedonobacterales</taxon>
        <taxon>Dictyobacteraceae</taxon>
        <taxon>Dictyobacter</taxon>
    </lineage>
</organism>
<sequence>MNNSQTETFYLGVDGGGSKTLAVIVNARGEEVGRGQAGSSNYTSVGLEQAISNIYAAVEQARLPLGTEFSIEKAWLGLAAVDRPADYAALAPKVEHLAGTVFLTNDAELALSALPGTVGVVLIAGTGSISLGRNAQGITTRAGGWGNLLGDEGSGYALGSQALQAAVRAADGRGPHTILLERILAFWQLERAEQLIGEVYFQADKARIARLSTCVLQAEREGDPLAQELVQHAINELVLAARTVARKLGMNPEQPLPLALGGGLLINELSFQARFLELLASTHKLAQPVLVEQPALSAARAVIEIVDFNQWIRV</sequence>
<dbReference type="OrthoDB" id="9772633at2"/>
<evidence type="ECO:0000313" key="3">
    <source>
        <dbReference type="Proteomes" id="UP000287171"/>
    </source>
</evidence>
<dbReference type="InterPro" id="IPR002731">
    <property type="entry name" value="ATPase_BadF"/>
</dbReference>
<evidence type="ECO:0000259" key="1">
    <source>
        <dbReference type="Pfam" id="PF01869"/>
    </source>
</evidence>
<dbReference type="AlphaFoldDB" id="A0A402B6E8"/>
<evidence type="ECO:0000313" key="2">
    <source>
        <dbReference type="EMBL" id="GCE26897.1"/>
    </source>
</evidence>
<name>A0A402B6E8_9CHLR</name>
<dbReference type="PANTHER" id="PTHR43190:SF3">
    <property type="entry name" value="N-ACETYL-D-GLUCOSAMINE KINASE"/>
    <property type="match status" value="1"/>
</dbReference>
<proteinExistence type="predicted"/>
<accession>A0A402B6E8</accession>
<dbReference type="Pfam" id="PF01869">
    <property type="entry name" value="BcrAD_BadFG"/>
    <property type="match status" value="1"/>
</dbReference>
<dbReference type="Gene3D" id="3.30.420.40">
    <property type="match status" value="2"/>
</dbReference>
<comment type="caution">
    <text evidence="2">The sequence shown here is derived from an EMBL/GenBank/DDBJ whole genome shotgun (WGS) entry which is preliminary data.</text>
</comment>
<dbReference type="InterPro" id="IPR043129">
    <property type="entry name" value="ATPase_NBD"/>
</dbReference>
<dbReference type="GO" id="GO:0016301">
    <property type="term" value="F:kinase activity"/>
    <property type="evidence" value="ECO:0007669"/>
    <property type="project" value="UniProtKB-KW"/>
</dbReference>
<dbReference type="EMBL" id="BIFT01000001">
    <property type="protein sequence ID" value="GCE26897.1"/>
    <property type="molecule type" value="Genomic_DNA"/>
</dbReference>
<dbReference type="CDD" id="cd24007">
    <property type="entry name" value="ASKHA_NBD_eukNAGK-like"/>
    <property type="match status" value="1"/>
</dbReference>